<name>A0A1V4GVP5_MORLA</name>
<organism evidence="2 3">
    <name type="scientific">Moraxella lacunata</name>
    <dbReference type="NCBI Taxonomy" id="477"/>
    <lineage>
        <taxon>Bacteria</taxon>
        <taxon>Pseudomonadati</taxon>
        <taxon>Pseudomonadota</taxon>
        <taxon>Gammaproteobacteria</taxon>
        <taxon>Moraxellales</taxon>
        <taxon>Moraxellaceae</taxon>
        <taxon>Moraxella</taxon>
    </lineage>
</organism>
<dbReference type="EMBL" id="MXAN01000049">
    <property type="protein sequence ID" value="OPH36500.1"/>
    <property type="molecule type" value="Genomic_DNA"/>
</dbReference>
<comment type="caution">
    <text evidence="2">The sequence shown here is derived from an EMBL/GenBank/DDBJ whole genome shotgun (WGS) entry which is preliminary data.</text>
</comment>
<evidence type="ECO:0000313" key="3">
    <source>
        <dbReference type="Proteomes" id="UP000191025"/>
    </source>
</evidence>
<accession>A0A1V4GVP5</accession>
<dbReference type="InterPro" id="IPR003497">
    <property type="entry name" value="BRO_N_domain"/>
</dbReference>
<protein>
    <recommendedName>
        <fullName evidence="1">Bro-N domain-containing protein</fullName>
    </recommendedName>
</protein>
<dbReference type="PANTHER" id="PTHR36180:SF2">
    <property type="entry name" value="BRO FAMILY PROTEIN"/>
    <property type="match status" value="1"/>
</dbReference>
<evidence type="ECO:0000313" key="2">
    <source>
        <dbReference type="EMBL" id="OPH36500.1"/>
    </source>
</evidence>
<sequence length="273" mass="30752">MSNLINFNFENHELSTVVIDGQIWFPATALATALGFANPRQAIATHTDKDDVQKLDTIDSMGRTQKVNFVNESGMYALIFGSTKDEAKRFKRWVTSEVLPSIRKTGSYSLPTPQTLSTVKDRNGLVKTCEWFVRVASYLGYDEVWNLVHHRFNINRACELTTEQVGQATEYLQGLLLGVIAQRRGFNPQTPLPLPLMHRADVGKYDNDGVLWTRVLEPDEQIVRTKDIAQLIINEPYIDGETLTAINYASSARLASMLKNPPFLTTLDNAKEM</sequence>
<dbReference type="RefSeq" id="WP_062498522.1">
    <property type="nucleotide sequence ID" value="NZ_MXAN01000049.1"/>
</dbReference>
<dbReference type="PROSITE" id="PS51750">
    <property type="entry name" value="BRO_N"/>
    <property type="match status" value="1"/>
</dbReference>
<dbReference type="Proteomes" id="UP000191025">
    <property type="component" value="Unassembled WGS sequence"/>
</dbReference>
<gene>
    <name evidence="2" type="ORF">B5J94_07150</name>
</gene>
<dbReference type="SMART" id="SM01040">
    <property type="entry name" value="Bro-N"/>
    <property type="match status" value="1"/>
</dbReference>
<reference evidence="3" key="1">
    <citation type="submission" date="2017-03" db="EMBL/GenBank/DDBJ databases">
        <title>Draft genome sequence of Moraxella equi CCUG 4950T type strain.</title>
        <authorList>
            <person name="Salva-Serra F."/>
            <person name="Engstrom-Jakobsson H."/>
            <person name="Thorell K."/>
            <person name="Jaen-Luchoro D."/>
            <person name="Gonzales-Siles L."/>
            <person name="Karlsson R."/>
            <person name="Yazdan S."/>
            <person name="Boulund F."/>
            <person name="Johnning A."/>
            <person name="Engstrand L."/>
            <person name="Kristiansson E."/>
            <person name="Moore E."/>
        </authorList>
    </citation>
    <scope>NUCLEOTIDE SEQUENCE [LARGE SCALE GENOMIC DNA]</scope>
    <source>
        <strain evidence="3">CCUG 4441</strain>
    </source>
</reference>
<dbReference type="PANTHER" id="PTHR36180">
    <property type="entry name" value="DNA-BINDING PROTEIN-RELATED-RELATED"/>
    <property type="match status" value="1"/>
</dbReference>
<proteinExistence type="predicted"/>
<dbReference type="AlphaFoldDB" id="A0A1V4GVP5"/>
<dbReference type="Pfam" id="PF02498">
    <property type="entry name" value="Bro-N"/>
    <property type="match status" value="1"/>
</dbReference>
<feature type="domain" description="Bro-N" evidence="1">
    <location>
        <begin position="1"/>
        <end position="106"/>
    </location>
</feature>
<evidence type="ECO:0000259" key="1">
    <source>
        <dbReference type="PROSITE" id="PS51750"/>
    </source>
</evidence>